<dbReference type="Proteomes" id="UP001401887">
    <property type="component" value="Unassembled WGS sequence"/>
</dbReference>
<protein>
    <submittedName>
        <fullName evidence="1">Heat shock protein C</fullName>
    </submittedName>
</protein>
<keyword evidence="1" id="KW-0346">Stress response</keyword>
<dbReference type="EMBL" id="BAABRP010000002">
    <property type="protein sequence ID" value="GAA5512396.1"/>
    <property type="molecule type" value="Genomic_DNA"/>
</dbReference>
<evidence type="ECO:0000313" key="2">
    <source>
        <dbReference type="Proteomes" id="UP001401887"/>
    </source>
</evidence>
<reference evidence="1 2" key="1">
    <citation type="submission" date="2024-02" db="EMBL/GenBank/DDBJ databases">
        <title>Deinococcus carri NBRC 110142.</title>
        <authorList>
            <person name="Ichikawa N."/>
            <person name="Katano-Makiyama Y."/>
            <person name="Hidaka K."/>
        </authorList>
    </citation>
    <scope>NUCLEOTIDE SEQUENCE [LARGE SCALE GENOMIC DNA]</scope>
    <source>
        <strain evidence="1 2">NBRC 110142</strain>
    </source>
</reference>
<gene>
    <name evidence="1" type="primary">htrC</name>
    <name evidence="1" type="ORF">Dcar01_01110</name>
</gene>
<accession>A0ABP9W5P3</accession>
<evidence type="ECO:0000313" key="1">
    <source>
        <dbReference type="EMBL" id="GAA5512396.1"/>
    </source>
</evidence>
<sequence>MVRRVTRWRAFEHDGTTFDLGHLDPFECDFVQPGKDGKPPVTYPVWVHFSHHCFTEGVKPGDDPAWQYRHVSNRDFRTFDMTRYELSRRLPALVRDLVGRKCYHTGHGNYFTIELVENGERVEYEIYFKPYRVGKQLRLVVESAFPRDPSRLASRPKTKPVRFEILLHNTRVGKHTRVSG</sequence>
<organism evidence="1 2">
    <name type="scientific">Deinococcus carri</name>
    <dbReference type="NCBI Taxonomy" id="1211323"/>
    <lineage>
        <taxon>Bacteria</taxon>
        <taxon>Thermotogati</taxon>
        <taxon>Deinococcota</taxon>
        <taxon>Deinococci</taxon>
        <taxon>Deinococcales</taxon>
        <taxon>Deinococcaceae</taxon>
        <taxon>Deinococcus</taxon>
    </lineage>
</organism>
<name>A0ABP9W5P3_9DEIO</name>
<keyword evidence="2" id="KW-1185">Reference proteome</keyword>
<comment type="caution">
    <text evidence="1">The sequence shown here is derived from an EMBL/GenBank/DDBJ whole genome shotgun (WGS) entry which is preliminary data.</text>
</comment>
<proteinExistence type="predicted"/>